<dbReference type="AlphaFoldDB" id="A0A7U2HX44"/>
<organism evidence="1 2">
    <name type="scientific">Phaeosphaeria nodorum (strain SN15 / ATCC MYA-4574 / FGSC 10173)</name>
    <name type="common">Glume blotch fungus</name>
    <name type="synonym">Parastagonospora nodorum</name>
    <dbReference type="NCBI Taxonomy" id="321614"/>
    <lineage>
        <taxon>Eukaryota</taxon>
        <taxon>Fungi</taxon>
        <taxon>Dikarya</taxon>
        <taxon>Ascomycota</taxon>
        <taxon>Pezizomycotina</taxon>
        <taxon>Dothideomycetes</taxon>
        <taxon>Pleosporomycetidae</taxon>
        <taxon>Pleosporales</taxon>
        <taxon>Pleosporineae</taxon>
        <taxon>Phaeosphaeriaceae</taxon>
        <taxon>Parastagonospora</taxon>
    </lineage>
</organism>
<protein>
    <submittedName>
        <fullName evidence="1">Uncharacterized protein</fullName>
    </submittedName>
</protein>
<reference evidence="2" key="1">
    <citation type="journal article" date="2021" name="BMC Genomics">
        <title>Chromosome-level genome assembly and manually-curated proteome of model necrotroph Parastagonospora nodorum Sn15 reveals a genome-wide trove of candidate effector homologs, and redundancy of virulence-related functions within an accessory chromosome.</title>
        <authorList>
            <person name="Bertazzoni S."/>
            <person name="Jones D.A.B."/>
            <person name="Phan H.T."/>
            <person name="Tan K.-C."/>
            <person name="Hane J.K."/>
        </authorList>
    </citation>
    <scope>NUCLEOTIDE SEQUENCE [LARGE SCALE GENOMIC DNA]</scope>
    <source>
        <strain evidence="2">SN15 / ATCC MYA-4574 / FGSC 10173)</strain>
    </source>
</reference>
<evidence type="ECO:0000313" key="1">
    <source>
        <dbReference type="EMBL" id="QRC93599.1"/>
    </source>
</evidence>
<sequence length="92" mass="10677">MWRRMIVCGIHHYSYAYHGPHHRSLQRLGPNRIQYRVPPYHRCVSVCRAHFIGSLVASYTDDHMPGGPRLDRPVCIGNTLHRVTERCATIVE</sequence>
<dbReference type="Proteomes" id="UP000663193">
    <property type="component" value="Chromosome 3"/>
</dbReference>
<dbReference type="VEuPathDB" id="FungiDB:JI435_404150"/>
<evidence type="ECO:0000313" key="2">
    <source>
        <dbReference type="Proteomes" id="UP000663193"/>
    </source>
</evidence>
<keyword evidence="2" id="KW-1185">Reference proteome</keyword>
<gene>
    <name evidence="1" type="ORF">JI435_404150</name>
</gene>
<dbReference type="EMBL" id="CP069025">
    <property type="protein sequence ID" value="QRC93599.1"/>
    <property type="molecule type" value="Genomic_DNA"/>
</dbReference>
<accession>A0A7U2HX44</accession>
<proteinExistence type="predicted"/>
<name>A0A7U2HX44_PHANO</name>